<dbReference type="HOGENOM" id="CLU_000288_7_18_1"/>
<name>A0A067MSA6_BOTB1</name>
<dbReference type="Proteomes" id="UP000027195">
    <property type="component" value="Unassembled WGS sequence"/>
</dbReference>
<dbReference type="Gene3D" id="1.10.510.10">
    <property type="entry name" value="Transferase(Phosphotransferase) domain 1"/>
    <property type="match status" value="1"/>
</dbReference>
<dbReference type="Pfam" id="PF00069">
    <property type="entry name" value="Pkinase"/>
    <property type="match status" value="1"/>
</dbReference>
<dbReference type="PANTHER" id="PTHR44329">
    <property type="entry name" value="SERINE/THREONINE-PROTEIN KINASE TNNI3K-RELATED"/>
    <property type="match status" value="1"/>
</dbReference>
<feature type="domain" description="Protein kinase" evidence="1">
    <location>
        <begin position="1"/>
        <end position="264"/>
    </location>
</feature>
<dbReference type="GO" id="GO:0005524">
    <property type="term" value="F:ATP binding"/>
    <property type="evidence" value="ECO:0007669"/>
    <property type="project" value="InterPro"/>
</dbReference>
<evidence type="ECO:0000313" key="2">
    <source>
        <dbReference type="EMBL" id="KDQ14446.1"/>
    </source>
</evidence>
<evidence type="ECO:0000313" key="3">
    <source>
        <dbReference type="Proteomes" id="UP000027195"/>
    </source>
</evidence>
<dbReference type="OrthoDB" id="4062651at2759"/>
<organism evidence="2 3">
    <name type="scientific">Botryobasidium botryosum (strain FD-172 SS1)</name>
    <dbReference type="NCBI Taxonomy" id="930990"/>
    <lineage>
        <taxon>Eukaryota</taxon>
        <taxon>Fungi</taxon>
        <taxon>Dikarya</taxon>
        <taxon>Basidiomycota</taxon>
        <taxon>Agaricomycotina</taxon>
        <taxon>Agaricomycetes</taxon>
        <taxon>Cantharellales</taxon>
        <taxon>Botryobasidiaceae</taxon>
        <taxon>Botryobasidium</taxon>
    </lineage>
</organism>
<gene>
    <name evidence="2" type="ORF">BOTBODRAFT_110051</name>
</gene>
<dbReference type="PROSITE" id="PS50011">
    <property type="entry name" value="PROTEIN_KINASE_DOM"/>
    <property type="match status" value="1"/>
</dbReference>
<reference evidence="3" key="1">
    <citation type="journal article" date="2014" name="Proc. Natl. Acad. Sci. U.S.A.">
        <title>Extensive sampling of basidiomycete genomes demonstrates inadequacy of the white-rot/brown-rot paradigm for wood decay fungi.</title>
        <authorList>
            <person name="Riley R."/>
            <person name="Salamov A.A."/>
            <person name="Brown D.W."/>
            <person name="Nagy L.G."/>
            <person name="Floudas D."/>
            <person name="Held B.W."/>
            <person name="Levasseur A."/>
            <person name="Lombard V."/>
            <person name="Morin E."/>
            <person name="Otillar R."/>
            <person name="Lindquist E.A."/>
            <person name="Sun H."/>
            <person name="LaButti K.M."/>
            <person name="Schmutz J."/>
            <person name="Jabbour D."/>
            <person name="Luo H."/>
            <person name="Baker S.E."/>
            <person name="Pisabarro A.G."/>
            <person name="Walton J.D."/>
            <person name="Blanchette R.A."/>
            <person name="Henrissat B."/>
            <person name="Martin F."/>
            <person name="Cullen D."/>
            <person name="Hibbett D.S."/>
            <person name="Grigoriev I.V."/>
        </authorList>
    </citation>
    <scope>NUCLEOTIDE SEQUENCE [LARGE SCALE GENOMIC DNA]</scope>
    <source>
        <strain evidence="3">FD-172 SS1</strain>
    </source>
</reference>
<dbReference type="SMART" id="SM00220">
    <property type="entry name" value="S_TKc"/>
    <property type="match status" value="1"/>
</dbReference>
<sequence length="284" mass="32421">MKCPHGTTPQETAIRVWFYPFYTHSLDPKEGLTQQARREMNVWYRLRHRNVLPFVGLFTLGPRTYLVSPWMERGNALEYVQRNPDARPKDLLFEIASGIEYLHTFDPVVIHGDLKGANVLISARGIARIADFGLSYDVADDAVGANSTTWYDAGNPRWQAPELLAEKSLRTTATDIFAFGRCCYLLAFPQLYTGEIPFYYIERRDAITALVMKNKLPNRPSGTNVKSKGFDSHMWELVKHCCQGHPEQRPNAEAVVLWLRNTYTLNSDVSPPSLLSRLFCFNLC</sequence>
<keyword evidence="3" id="KW-1185">Reference proteome</keyword>
<dbReference type="GO" id="GO:0004674">
    <property type="term" value="F:protein serine/threonine kinase activity"/>
    <property type="evidence" value="ECO:0007669"/>
    <property type="project" value="TreeGrafter"/>
</dbReference>
<dbReference type="STRING" id="930990.A0A067MSA6"/>
<protein>
    <recommendedName>
        <fullName evidence="1">Protein kinase domain-containing protein</fullName>
    </recommendedName>
</protein>
<dbReference type="InterPro" id="IPR008271">
    <property type="entry name" value="Ser/Thr_kinase_AS"/>
</dbReference>
<dbReference type="InParanoid" id="A0A067MSA6"/>
<dbReference type="InterPro" id="IPR011009">
    <property type="entry name" value="Kinase-like_dom_sf"/>
</dbReference>
<dbReference type="PROSITE" id="PS00108">
    <property type="entry name" value="PROTEIN_KINASE_ST"/>
    <property type="match status" value="1"/>
</dbReference>
<proteinExistence type="predicted"/>
<evidence type="ECO:0000259" key="1">
    <source>
        <dbReference type="PROSITE" id="PS50011"/>
    </source>
</evidence>
<dbReference type="SUPFAM" id="SSF56112">
    <property type="entry name" value="Protein kinase-like (PK-like)"/>
    <property type="match status" value="1"/>
</dbReference>
<dbReference type="EMBL" id="KL198037">
    <property type="protein sequence ID" value="KDQ14446.1"/>
    <property type="molecule type" value="Genomic_DNA"/>
</dbReference>
<dbReference type="InterPro" id="IPR000719">
    <property type="entry name" value="Prot_kinase_dom"/>
</dbReference>
<dbReference type="InterPro" id="IPR051681">
    <property type="entry name" value="Ser/Thr_Kinases-Pseudokinases"/>
</dbReference>
<accession>A0A067MSA6</accession>
<dbReference type="AlphaFoldDB" id="A0A067MSA6"/>